<dbReference type="InterPro" id="IPR000742">
    <property type="entry name" value="EGF"/>
</dbReference>
<dbReference type="FunFam" id="2.10.25.10:FF:000066">
    <property type="entry name" value="FAT atypical cadherin 4"/>
    <property type="match status" value="1"/>
</dbReference>
<evidence type="ECO:0000313" key="17">
    <source>
        <dbReference type="Proteomes" id="UP000507470"/>
    </source>
</evidence>
<evidence type="ECO:0000256" key="8">
    <source>
        <dbReference type="ARBA" id="ARBA00022837"/>
    </source>
</evidence>
<dbReference type="GO" id="GO:0007154">
    <property type="term" value="P:cell communication"/>
    <property type="evidence" value="ECO:0007669"/>
    <property type="project" value="InterPro"/>
</dbReference>
<feature type="disulfide bond" evidence="13">
    <location>
        <begin position="560"/>
        <end position="569"/>
    </location>
</feature>
<feature type="disulfide bond" evidence="13">
    <location>
        <begin position="749"/>
        <end position="758"/>
    </location>
</feature>
<feature type="domain" description="EGF-like" evidence="15">
    <location>
        <begin position="1417"/>
        <end position="1453"/>
    </location>
</feature>
<keyword evidence="11 13" id="KW-1015">Disulfide bond</keyword>
<feature type="disulfide bond" evidence="13">
    <location>
        <begin position="1481"/>
        <end position="1490"/>
    </location>
</feature>
<dbReference type="FunFam" id="2.10.25.10:FF:000031">
    <property type="entry name" value="neurogenic locus notch homolog protein 3"/>
    <property type="match status" value="1"/>
</dbReference>
<dbReference type="InterPro" id="IPR009030">
    <property type="entry name" value="Growth_fac_rcpt_cys_sf"/>
</dbReference>
<evidence type="ECO:0000256" key="13">
    <source>
        <dbReference type="PROSITE-ProRule" id="PRU00076"/>
    </source>
</evidence>
<dbReference type="Gene3D" id="2.10.25.10">
    <property type="entry name" value="Laminin"/>
    <property type="match status" value="21"/>
</dbReference>
<name>A0A6J8AC21_MYTCO</name>
<feature type="domain" description="EGF-like" evidence="15">
    <location>
        <begin position="723"/>
        <end position="759"/>
    </location>
</feature>
<dbReference type="Pfam" id="PF12661">
    <property type="entry name" value="hEGF"/>
    <property type="match status" value="1"/>
</dbReference>
<feature type="disulfide bond" evidence="13">
    <location>
        <begin position="380"/>
        <end position="389"/>
    </location>
</feature>
<evidence type="ECO:0000256" key="4">
    <source>
        <dbReference type="ARBA" id="ARBA00022536"/>
    </source>
</evidence>
<evidence type="ECO:0000256" key="12">
    <source>
        <dbReference type="ARBA" id="ARBA00023180"/>
    </source>
</evidence>
<dbReference type="SMART" id="SM00181">
    <property type="entry name" value="EGF"/>
    <property type="match status" value="21"/>
</dbReference>
<accession>A0A6J8AC21</accession>
<evidence type="ECO:0000256" key="1">
    <source>
        <dbReference type="ARBA" id="ARBA00004251"/>
    </source>
</evidence>
<dbReference type="PANTHER" id="PTHR12916">
    <property type="entry name" value="CYTOCHROME C OXIDASE POLYPEPTIDE VIC-2"/>
    <property type="match status" value="1"/>
</dbReference>
<keyword evidence="8" id="KW-0106">Calcium</keyword>
<keyword evidence="4 13" id="KW-0245">EGF-like domain</keyword>
<dbReference type="CDD" id="cd00054">
    <property type="entry name" value="EGF_CA"/>
    <property type="match status" value="16"/>
</dbReference>
<keyword evidence="10 14" id="KW-0472">Membrane</keyword>
<sequence>MGEIECGGQIWLKLVSFENRRGLDAGGIFCDHYWGTKTSDCDHKFIICVDNINGYESTNVCSYGHWNTDTICNADYITFGENVRLYSNPKTFSFHKWTGSCKLKIDVYDDDTLEDDYVDSMTGHYIMERPYYNETNAIPKTLKLSNRVSMTVNITVYCDPNYYGRGCDIYCVPSLKYTCNRITGAKRCTSGWTGTYCHIKKNACVSAPCKNKATCYSTRETYRCVCNDGFTGRQCEKEINECASFPCKNNGTCVDFINNYKCTCPYGYSGEDCDSFTDLCKKNPCLNNSTCVMDPNDVRFHCECGKGWSGHLCGTDVNECESNVCLHNSTCENTIGSFRCRCTDGWTGTQCEEDVDECVNVNCYGNSTCQNTNGSFYCSCEAGFSGRQCEKEINECASFPCKNNGTCVDLINNYKCTCPYGYSGEDCDSLTDLCKKNHCLNNSTCMMDPNDVKFHCECGKGWSGNLCGTDVNECETCNVKIDECKTGYTGKLCQEEIDECSGNPCLHNGSCFDLVGAFTCHCTEGYSGNVCNIDIDECNTSPCLNDGICVNTNGSFYCQCSGSWSGIYCQSDVNECEDDVCKNGGECKNFDGGFDCECKTGYTGKLCHKEIDECSGNPCLHNGSCFDLNGAFTCQCTEGYKGNVCDLDINECHSDPCRNGGMCVNTYGSFYCQCPETSNGTLCQFDVNECDNNICENGGECKNNDGELSCTCPEVFRGAICEDINECFQDPCANGSTCLNVIGSFLCLCLYGFTGRDCSENINECSPQPCHGNATCIDEIGQFKCLCPQYYVGPICTDKIEPCQNISCSYNGICISSSDNSFLCNCHFGFKGIHCEQEILPFQTENSGIVCNGVNDNFVIYLDQNVTSAVRKKIVSKIKWLIHKYTGYDIDSLNIDESADLLETNKGDMISNVSLSLSINGTKVCGENLEKLRRLLKKNESEFPFNIFNGSIYDFTQPEDIAERQKILKKVYTLYSLFHKLECMLFKGANDKIIINQDQKVRKEIFSRVKHLMNKYAGYGVDSLDIDGSEEWLKNNQGDTVFNVSLSLSINGTKVCGENLEELRSLMKNGDSDFPFKLYNGSIAGLRQQEAIVERQKSRRLHSLNERGTCIQWGDRDYGTRGAFEPTLIEETPIVENISSNVTVSTEIGHTKNILWNEGWRVVELEMQHPTPSEGYSRLKNTDDCSYGRWSTATTPNTDYIIFGRTIGLSSNPRTFSFDKWTGSCKLKIDVYDDDTVNDDRVDNMTGYYYKESPYYNEANAKPKTLKLSNRVRPSSKYNCNRITGAKRCTSGWTGTDCHIKRNACFSAPCKTKATCYSTRKTYRCVCKDGFTGRQCKKEINECGSFSCKNNGTCVDLINNYRCMCPYGYSGEDCDSLTDLCRKNHCLNNSTCLMDSNDVKFHCECGKGWSGHLCGTDVNECNSNICQHKSTCENTIGSFRCKCTDGWTGNVCNVDIDECNSSPCLNGGICVNTNGSFYCQCSDSWNGIYCQSDENECEDDFCKNEVECVNDKFAIYLDQNVTSAVRKEIVSRIKWLIHKYTGYDADSVNIDESADLLENNEGDTISNVSLSLSINGTKVCGENLDEIKRLLKRNESELPSNIFNESIDGFTQREDMVERQKILKKAWLEDNWYLIMIAVGLVVLIAIVLFVLLRYNRKEQRHFSNEPVYMNIIFQKPTEKQPYDDTAIISL</sequence>
<dbReference type="EMBL" id="CACVKT020000967">
    <property type="protein sequence ID" value="CAC5364358.1"/>
    <property type="molecule type" value="Genomic_DNA"/>
</dbReference>
<dbReference type="Proteomes" id="UP000507470">
    <property type="component" value="Unassembled WGS sequence"/>
</dbReference>
<feature type="disulfide bond" evidence="13">
    <location>
        <begin position="458"/>
        <end position="467"/>
    </location>
</feature>
<feature type="disulfide bond" evidence="13">
    <location>
        <begin position="1386"/>
        <end position="1403"/>
    </location>
</feature>
<gene>
    <name evidence="16" type="ORF">MCOR_5439</name>
</gene>
<dbReference type="InterPro" id="IPR000152">
    <property type="entry name" value="EGF-type_Asp/Asn_hydroxyl_site"/>
</dbReference>
<dbReference type="InterPro" id="IPR001774">
    <property type="entry name" value="DSL"/>
</dbReference>
<evidence type="ECO:0000256" key="9">
    <source>
        <dbReference type="ARBA" id="ARBA00022989"/>
    </source>
</evidence>
<evidence type="ECO:0000256" key="7">
    <source>
        <dbReference type="ARBA" id="ARBA00022737"/>
    </source>
</evidence>
<dbReference type="InterPro" id="IPR001881">
    <property type="entry name" value="EGF-like_Ca-bd_dom"/>
</dbReference>
<feature type="disulfide bond" evidence="13">
    <location>
        <begin position="674"/>
        <end position="683"/>
    </location>
</feature>
<feature type="disulfide bond" evidence="13">
    <location>
        <begin position="787"/>
        <end position="796"/>
    </location>
</feature>
<keyword evidence="17" id="KW-1185">Reference proteome</keyword>
<dbReference type="InterPro" id="IPR049883">
    <property type="entry name" value="NOTCH1_EGF-like"/>
</dbReference>
<evidence type="ECO:0000256" key="5">
    <source>
        <dbReference type="ARBA" id="ARBA00022692"/>
    </source>
</evidence>
<dbReference type="PROSITE" id="PS50026">
    <property type="entry name" value="EGF_3"/>
    <property type="match status" value="21"/>
</dbReference>
<proteinExistence type="predicted"/>
<dbReference type="InterPro" id="IPR018097">
    <property type="entry name" value="EGF_Ca-bd_CS"/>
</dbReference>
<feature type="domain" description="EGF-like" evidence="15">
    <location>
        <begin position="534"/>
        <end position="570"/>
    </location>
</feature>
<dbReference type="Pfam" id="PF00008">
    <property type="entry name" value="EGF"/>
    <property type="match status" value="7"/>
</dbReference>
<keyword evidence="5 14" id="KW-0812">Transmembrane</keyword>
<dbReference type="SMART" id="SM00051">
    <property type="entry name" value="DSL"/>
    <property type="match status" value="1"/>
</dbReference>
<feature type="disulfide bond" evidence="13">
    <location>
        <begin position="636"/>
        <end position="645"/>
    </location>
</feature>
<evidence type="ECO:0000256" key="2">
    <source>
        <dbReference type="ARBA" id="ARBA00022473"/>
    </source>
</evidence>
<feature type="domain" description="EGF-like" evidence="15">
    <location>
        <begin position="572"/>
        <end position="608"/>
    </location>
</feature>
<dbReference type="PROSITE" id="PS00010">
    <property type="entry name" value="ASX_HYDROXYL"/>
    <property type="match status" value="14"/>
</dbReference>
<feature type="disulfide bond" evidence="13">
    <location>
        <begin position="304"/>
        <end position="313"/>
    </location>
</feature>
<keyword evidence="6" id="KW-0732">Signal</keyword>
<dbReference type="InterPro" id="IPR013032">
    <property type="entry name" value="EGF-like_CS"/>
</dbReference>
<dbReference type="FunFam" id="2.10.25.10:FF:000122">
    <property type="entry name" value="Protein crumbs homolog 2"/>
    <property type="match status" value="3"/>
</dbReference>
<dbReference type="GO" id="GO:0023052">
    <property type="term" value="P:signaling"/>
    <property type="evidence" value="ECO:0007669"/>
    <property type="project" value="UniProtKB-ARBA"/>
</dbReference>
<dbReference type="FunFam" id="2.10.25.10:FF:000125">
    <property type="entry name" value="Neurogenic locus notch protein-like"/>
    <property type="match status" value="1"/>
</dbReference>
<feature type="domain" description="EGF-like" evidence="15">
    <location>
        <begin position="648"/>
        <end position="684"/>
    </location>
</feature>
<protein>
    <submittedName>
        <fullName evidence="16">Fibropellin-3,Sushi, von Willebrand factor type A, EGF and pentraxin domain-containing protein 1,Fibropellin-1,Neurogenic locus notch homolog protein 2,Neurogenic locus notch homolog protein 1</fullName>
    </submittedName>
</protein>
<dbReference type="FunFam" id="2.10.25.10:FF:000255">
    <property type="entry name" value="Sushi, nidogen and EGF-like domains 1"/>
    <property type="match status" value="1"/>
</dbReference>
<dbReference type="FunFam" id="2.10.25.10:FF:000391">
    <property type="entry name" value="Weary, isoform C"/>
    <property type="match status" value="1"/>
</dbReference>
<feature type="domain" description="EGF-like" evidence="15">
    <location>
        <begin position="1377"/>
        <end position="1415"/>
    </location>
</feature>
<dbReference type="SUPFAM" id="SSF57184">
    <property type="entry name" value="Growth factor receptor domain"/>
    <property type="match status" value="3"/>
</dbReference>
<evidence type="ECO:0000313" key="16">
    <source>
        <dbReference type="EMBL" id="CAC5364358.1"/>
    </source>
</evidence>
<feature type="disulfide bond" evidence="13">
    <location>
        <begin position="264"/>
        <end position="273"/>
    </location>
</feature>
<dbReference type="GO" id="GO:0005886">
    <property type="term" value="C:plasma membrane"/>
    <property type="evidence" value="ECO:0007669"/>
    <property type="project" value="UniProtKB-SubCell"/>
</dbReference>
<evidence type="ECO:0000259" key="15">
    <source>
        <dbReference type="PROSITE" id="PS50026"/>
    </source>
</evidence>
<feature type="disulfide bond" evidence="13">
    <location>
        <begin position="1405"/>
        <end position="1414"/>
    </location>
</feature>
<feature type="disulfide bond" evidence="13">
    <location>
        <begin position="226"/>
        <end position="235"/>
    </location>
</feature>
<feature type="domain" description="EGF-like" evidence="15">
    <location>
        <begin position="1339"/>
        <end position="1375"/>
    </location>
</feature>
<dbReference type="OrthoDB" id="283575at2759"/>
<feature type="disulfide bond" evidence="13">
    <location>
        <begin position="712"/>
        <end position="721"/>
    </location>
</feature>
<feature type="disulfide bond" evidence="13">
    <location>
        <begin position="285"/>
        <end position="302"/>
    </location>
</feature>
<comment type="subcellular location">
    <subcellularLocation>
        <location evidence="1">Cell membrane</location>
        <topology evidence="1">Single-pass type I membrane protein</topology>
    </subcellularLocation>
</comment>
<dbReference type="SUPFAM" id="SSF57196">
    <property type="entry name" value="EGF/Laminin"/>
    <property type="match status" value="11"/>
</dbReference>
<keyword evidence="7" id="KW-0677">Repeat</keyword>
<dbReference type="GO" id="GO:0048513">
    <property type="term" value="P:animal organ development"/>
    <property type="evidence" value="ECO:0007669"/>
    <property type="project" value="UniProtKB-ARBA"/>
</dbReference>
<feature type="domain" description="EGF-like" evidence="15">
    <location>
        <begin position="610"/>
        <end position="646"/>
    </location>
</feature>
<dbReference type="PROSITE" id="PS01186">
    <property type="entry name" value="EGF_2"/>
    <property type="match status" value="16"/>
</dbReference>
<dbReference type="SMART" id="SM00179">
    <property type="entry name" value="EGF_CA"/>
    <property type="match status" value="19"/>
</dbReference>
<feature type="disulfide bond" evidence="13">
    <location>
        <begin position="1365"/>
        <end position="1374"/>
    </location>
</feature>
<reference evidence="16 17" key="1">
    <citation type="submission" date="2020-06" db="EMBL/GenBank/DDBJ databases">
        <authorList>
            <person name="Li R."/>
            <person name="Bekaert M."/>
        </authorList>
    </citation>
    <scope>NUCLEOTIDE SEQUENCE [LARGE SCALE GENOMIC DNA]</scope>
    <source>
        <strain evidence="17">wild</strain>
    </source>
</reference>
<dbReference type="Gene3D" id="2.10.25.140">
    <property type="match status" value="1"/>
</dbReference>
<feature type="domain" description="EGF-like" evidence="15">
    <location>
        <begin position="761"/>
        <end position="797"/>
    </location>
</feature>
<evidence type="ECO:0000256" key="11">
    <source>
        <dbReference type="ARBA" id="ARBA00023157"/>
    </source>
</evidence>
<dbReference type="PANTHER" id="PTHR12916:SF10">
    <property type="entry name" value="NEUROGENIC LOCUS NOTCH HOMOLOG PROTEIN 2 PRECURSOR"/>
    <property type="match status" value="1"/>
</dbReference>
<feature type="domain" description="EGF-like" evidence="15">
    <location>
        <begin position="200"/>
        <end position="236"/>
    </location>
</feature>
<feature type="domain" description="EGF-like" evidence="15">
    <location>
        <begin position="392"/>
        <end position="428"/>
    </location>
</feature>
<keyword evidence="12" id="KW-0325">Glycoprotein</keyword>
<dbReference type="FunFam" id="2.10.25.10:FF:000173">
    <property type="entry name" value="Neurogenic locus notch protein 2"/>
    <property type="match status" value="1"/>
</dbReference>
<feature type="domain" description="EGF-like" evidence="15">
    <location>
        <begin position="276"/>
        <end position="314"/>
    </location>
</feature>
<feature type="disulfide bond" evidence="13">
    <location>
        <begin position="1443"/>
        <end position="1452"/>
    </location>
</feature>
<feature type="domain" description="EGF-like" evidence="15">
    <location>
        <begin position="686"/>
        <end position="722"/>
    </location>
</feature>
<dbReference type="PROSITE" id="PS01187">
    <property type="entry name" value="EGF_CA"/>
    <property type="match status" value="6"/>
</dbReference>
<dbReference type="PRINTS" id="PR01983">
    <property type="entry name" value="NOTCH"/>
</dbReference>
<dbReference type="GO" id="GO:0005509">
    <property type="term" value="F:calcium ion binding"/>
    <property type="evidence" value="ECO:0007669"/>
    <property type="project" value="InterPro"/>
</dbReference>
<feature type="disulfide bond" evidence="13">
    <location>
        <begin position="439"/>
        <end position="456"/>
    </location>
</feature>
<feature type="disulfide bond" evidence="13">
    <location>
        <begin position="1327"/>
        <end position="1336"/>
    </location>
</feature>
<keyword evidence="9 14" id="KW-1133">Transmembrane helix</keyword>
<feature type="disulfide bond" evidence="13">
    <location>
        <begin position="598"/>
        <end position="607"/>
    </location>
</feature>
<feature type="domain" description="EGF-like" evidence="15">
    <location>
        <begin position="799"/>
        <end position="836"/>
    </location>
</feature>
<dbReference type="FunFam" id="2.10.25.10:FF:000472">
    <property type="entry name" value="Uncharacterized protein, isoform A"/>
    <property type="match status" value="3"/>
</dbReference>
<feature type="domain" description="EGF-like" evidence="15">
    <location>
        <begin position="1455"/>
        <end position="1491"/>
    </location>
</feature>
<dbReference type="PROSITE" id="PS00022">
    <property type="entry name" value="EGF_1"/>
    <property type="match status" value="20"/>
</dbReference>
<dbReference type="Pfam" id="PF01414">
    <property type="entry name" value="DSL"/>
    <property type="match status" value="1"/>
</dbReference>
<feature type="domain" description="EGF-like" evidence="15">
    <location>
        <begin position="496"/>
        <end position="532"/>
    </location>
</feature>
<feature type="domain" description="EGF-like" evidence="15">
    <location>
        <begin position="354"/>
        <end position="390"/>
    </location>
</feature>
<feature type="domain" description="EGF-like" evidence="15">
    <location>
        <begin position="1301"/>
        <end position="1337"/>
    </location>
</feature>
<evidence type="ECO:0000256" key="3">
    <source>
        <dbReference type="ARBA" id="ARBA00022475"/>
    </source>
</evidence>
<organism evidence="16 17">
    <name type="scientific">Mytilus coruscus</name>
    <name type="common">Sea mussel</name>
    <dbReference type="NCBI Taxonomy" id="42192"/>
    <lineage>
        <taxon>Eukaryota</taxon>
        <taxon>Metazoa</taxon>
        <taxon>Spiralia</taxon>
        <taxon>Lophotrochozoa</taxon>
        <taxon>Mollusca</taxon>
        <taxon>Bivalvia</taxon>
        <taxon>Autobranchia</taxon>
        <taxon>Pteriomorphia</taxon>
        <taxon>Mytilida</taxon>
        <taxon>Mytiloidea</taxon>
        <taxon>Mytilidae</taxon>
        <taxon>Mytilinae</taxon>
        <taxon>Mytilus</taxon>
    </lineage>
</organism>
<feature type="disulfide bond" evidence="13">
    <location>
        <begin position="342"/>
        <end position="351"/>
    </location>
</feature>
<feature type="transmembrane region" description="Helical" evidence="14">
    <location>
        <begin position="1632"/>
        <end position="1653"/>
    </location>
</feature>
<dbReference type="Pfam" id="PF07645">
    <property type="entry name" value="EGF_CA"/>
    <property type="match status" value="8"/>
</dbReference>
<evidence type="ECO:0000256" key="6">
    <source>
        <dbReference type="ARBA" id="ARBA00022729"/>
    </source>
</evidence>
<evidence type="ECO:0000256" key="14">
    <source>
        <dbReference type="SAM" id="Phobius"/>
    </source>
</evidence>
<feature type="disulfide bond" evidence="13">
    <location>
        <begin position="826"/>
        <end position="835"/>
    </location>
</feature>
<feature type="domain" description="EGF-like" evidence="15">
    <location>
        <begin position="238"/>
        <end position="274"/>
    </location>
</feature>
<keyword evidence="2" id="KW-0217">Developmental protein</keyword>
<feature type="disulfide bond" evidence="13">
    <location>
        <begin position="418"/>
        <end position="427"/>
    </location>
</feature>
<feature type="domain" description="EGF-like" evidence="15">
    <location>
        <begin position="430"/>
        <end position="468"/>
    </location>
</feature>
<evidence type="ECO:0000256" key="10">
    <source>
        <dbReference type="ARBA" id="ARBA00023136"/>
    </source>
</evidence>
<comment type="caution">
    <text evidence="13">Lacks conserved residue(s) required for the propagation of feature annotation.</text>
</comment>
<feature type="domain" description="EGF-like" evidence="15">
    <location>
        <begin position="316"/>
        <end position="352"/>
    </location>
</feature>
<keyword evidence="3" id="KW-1003">Cell membrane</keyword>
<feature type="disulfide bond" evidence="13">
    <location>
        <begin position="522"/>
        <end position="531"/>
    </location>
</feature>